<keyword evidence="3" id="KW-0808">Transferase</keyword>
<dbReference type="Proteomes" id="UP000299102">
    <property type="component" value="Unassembled WGS sequence"/>
</dbReference>
<dbReference type="STRING" id="151549.A0A4C1W7X3"/>
<keyword evidence="3" id="KW-0548">Nucleotidyltransferase</keyword>
<proteinExistence type="predicted"/>
<dbReference type="EMBL" id="BGZK01000502">
    <property type="protein sequence ID" value="GBP47476.1"/>
    <property type="molecule type" value="Genomic_DNA"/>
</dbReference>
<dbReference type="PANTHER" id="PTHR33273:SF2">
    <property type="entry name" value="ENDONUCLEASE_EXONUCLEASE_PHOSPHATASE DOMAIN-CONTAINING PROTEIN"/>
    <property type="match status" value="1"/>
</dbReference>
<dbReference type="InterPro" id="IPR036691">
    <property type="entry name" value="Endo/exonu/phosph_ase_sf"/>
</dbReference>
<evidence type="ECO:0000256" key="1">
    <source>
        <dbReference type="SAM" id="MobiDB-lite"/>
    </source>
</evidence>
<evidence type="ECO:0000313" key="4">
    <source>
        <dbReference type="EMBL" id="GBP49154.1"/>
    </source>
</evidence>
<dbReference type="OrthoDB" id="8123891at2759"/>
<evidence type="ECO:0000313" key="5">
    <source>
        <dbReference type="Proteomes" id="UP000299102"/>
    </source>
</evidence>
<keyword evidence="5" id="KW-1185">Reference proteome</keyword>
<dbReference type="EMBL" id="BGZK01000538">
    <property type="protein sequence ID" value="GBP49154.1"/>
    <property type="molecule type" value="Genomic_DNA"/>
</dbReference>
<gene>
    <name evidence="4" type="ORF">EVAR_80822_1</name>
    <name evidence="3" type="ORF">EVAR_86395_1</name>
</gene>
<name>A0A4C1W7X3_EUMVA</name>
<feature type="domain" description="Endonuclease/exonuclease/phosphatase" evidence="2">
    <location>
        <begin position="187"/>
        <end position="299"/>
    </location>
</feature>
<dbReference type="GO" id="GO:0003964">
    <property type="term" value="F:RNA-directed DNA polymerase activity"/>
    <property type="evidence" value="ECO:0007669"/>
    <property type="project" value="UniProtKB-KW"/>
</dbReference>
<evidence type="ECO:0000313" key="3">
    <source>
        <dbReference type="EMBL" id="GBP47476.1"/>
    </source>
</evidence>
<comment type="caution">
    <text evidence="3">The sequence shown here is derived from an EMBL/GenBank/DDBJ whole genome shotgun (WGS) entry which is preliminary data.</text>
</comment>
<dbReference type="AlphaFoldDB" id="A0A4C1W7X3"/>
<accession>A0A4C1W7X3</accession>
<keyword evidence="3" id="KW-0695">RNA-directed DNA polymerase</keyword>
<organism evidence="3 5">
    <name type="scientific">Eumeta variegata</name>
    <name type="common">Bagworm moth</name>
    <name type="synonym">Eumeta japonica</name>
    <dbReference type="NCBI Taxonomy" id="151549"/>
    <lineage>
        <taxon>Eukaryota</taxon>
        <taxon>Metazoa</taxon>
        <taxon>Ecdysozoa</taxon>
        <taxon>Arthropoda</taxon>
        <taxon>Hexapoda</taxon>
        <taxon>Insecta</taxon>
        <taxon>Pterygota</taxon>
        <taxon>Neoptera</taxon>
        <taxon>Endopterygota</taxon>
        <taxon>Lepidoptera</taxon>
        <taxon>Glossata</taxon>
        <taxon>Ditrysia</taxon>
        <taxon>Tineoidea</taxon>
        <taxon>Psychidae</taxon>
        <taxon>Oiketicinae</taxon>
        <taxon>Eumeta</taxon>
    </lineage>
</organism>
<dbReference type="PANTHER" id="PTHR33273">
    <property type="entry name" value="DOMAIN-CONTAINING PROTEIN, PUTATIVE-RELATED"/>
    <property type="match status" value="1"/>
</dbReference>
<dbReference type="InterPro" id="IPR005135">
    <property type="entry name" value="Endo/exonuclease/phosphatase"/>
</dbReference>
<dbReference type="Pfam" id="PF14529">
    <property type="entry name" value="Exo_endo_phos_2"/>
    <property type="match status" value="1"/>
</dbReference>
<dbReference type="SUPFAM" id="SSF56219">
    <property type="entry name" value="DNase I-like"/>
    <property type="match status" value="1"/>
</dbReference>
<reference evidence="3 5" key="1">
    <citation type="journal article" date="2019" name="Commun. Biol.">
        <title>The bagworm genome reveals a unique fibroin gene that provides high tensile strength.</title>
        <authorList>
            <person name="Kono N."/>
            <person name="Nakamura H."/>
            <person name="Ohtoshi R."/>
            <person name="Tomita M."/>
            <person name="Numata K."/>
            <person name="Arakawa K."/>
        </authorList>
    </citation>
    <scope>NUCLEOTIDE SEQUENCE [LARGE SCALE GENOMIC DNA]</scope>
</reference>
<feature type="compositionally biased region" description="Polar residues" evidence="1">
    <location>
        <begin position="98"/>
        <end position="110"/>
    </location>
</feature>
<protein>
    <submittedName>
        <fullName evidence="3">RNA-directed DNA polymerase from mobile element jockey</fullName>
    </submittedName>
</protein>
<feature type="region of interest" description="Disordered" evidence="1">
    <location>
        <begin position="54"/>
        <end position="112"/>
    </location>
</feature>
<feature type="compositionally biased region" description="Polar residues" evidence="1">
    <location>
        <begin position="64"/>
        <end position="91"/>
    </location>
</feature>
<evidence type="ECO:0000259" key="2">
    <source>
        <dbReference type="Pfam" id="PF14529"/>
    </source>
</evidence>
<dbReference type="Gene3D" id="3.60.10.10">
    <property type="entry name" value="Endonuclease/exonuclease/phosphatase"/>
    <property type="match status" value="1"/>
</dbReference>
<sequence>MRPYRCVKCGEGHKSSECKKKDRTTPAKCALCSCDHPANYKGCEIYKEILARRHKTTMPRAKQPAQSNQTPPSNPTVGNESTGNGNNTHSRSYADATSGKTPQPSQQSNSKLEDMLLKQKSHTTSRSRINVPGYSVYLTPHPDGGAHAGAAIIIKNSVKHCLLDPFAAPYLQATSIRVEDRSGFLNLSAIYCPPRHTIKEEMFSDFFKTLGNRFIAGGDWNAKHSHWGSRITVTRGKELKKSIDANHLRSMSTGEPTYWPTDSNKTPDLLDFFITKNICLQNTLIKSSLDGSSDHTPVILILSPIAIPHDSGTDYLHNSKTDWDCFREYLESNIDLKLSLKTNEEVDNASLYITNLIQVAAWTSTLS</sequence>